<organism evidence="21 22">
    <name type="scientific">Maioricimonas rarisocia</name>
    <dbReference type="NCBI Taxonomy" id="2528026"/>
    <lineage>
        <taxon>Bacteria</taxon>
        <taxon>Pseudomonadati</taxon>
        <taxon>Planctomycetota</taxon>
        <taxon>Planctomycetia</taxon>
        <taxon>Planctomycetales</taxon>
        <taxon>Planctomycetaceae</taxon>
        <taxon>Maioricimonas</taxon>
    </lineage>
</organism>
<evidence type="ECO:0000256" key="3">
    <source>
        <dbReference type="ARBA" id="ARBA00004496"/>
    </source>
</evidence>
<dbReference type="InterPro" id="IPR016167">
    <property type="entry name" value="FAD-bd_PCMH_sub1"/>
</dbReference>
<keyword evidence="9 19" id="KW-0285">Flavoprotein</keyword>
<dbReference type="PANTHER" id="PTHR21071:SF4">
    <property type="entry name" value="UDP-N-ACETYLENOLPYRUVOYLGLUCOSAMINE REDUCTASE"/>
    <property type="match status" value="1"/>
</dbReference>
<dbReference type="Pfam" id="PF02873">
    <property type="entry name" value="MurB_C"/>
    <property type="match status" value="1"/>
</dbReference>
<dbReference type="GO" id="GO:0008762">
    <property type="term" value="F:UDP-N-acetylmuramate dehydrogenase activity"/>
    <property type="evidence" value="ECO:0007669"/>
    <property type="project" value="UniProtKB-UniRule"/>
</dbReference>
<evidence type="ECO:0000256" key="8">
    <source>
        <dbReference type="ARBA" id="ARBA00022618"/>
    </source>
</evidence>
<evidence type="ECO:0000256" key="18">
    <source>
        <dbReference type="ARBA" id="ARBA00048914"/>
    </source>
</evidence>
<proteinExistence type="inferred from homology"/>
<dbReference type="PROSITE" id="PS51387">
    <property type="entry name" value="FAD_PCMH"/>
    <property type="match status" value="1"/>
</dbReference>
<evidence type="ECO:0000256" key="4">
    <source>
        <dbReference type="ARBA" id="ARBA00004752"/>
    </source>
</evidence>
<protein>
    <recommendedName>
        <fullName evidence="6 19">UDP-N-acetylenolpyruvoylglucosamine reductase</fullName>
        <ecNumber evidence="5 19">1.3.1.98</ecNumber>
    </recommendedName>
    <alternativeName>
        <fullName evidence="17 19">UDP-N-acetylmuramate dehydrogenase</fullName>
    </alternativeName>
</protein>
<keyword evidence="14 19" id="KW-0560">Oxidoreductase</keyword>
<dbReference type="Gene3D" id="3.30.465.10">
    <property type="match status" value="1"/>
</dbReference>
<keyword evidence="10 19" id="KW-0274">FAD</keyword>
<keyword evidence="8 19" id="KW-0132">Cell division</keyword>
<comment type="pathway">
    <text evidence="4 19">Cell wall biogenesis; peptidoglycan biosynthesis.</text>
</comment>
<comment type="similarity">
    <text evidence="19">Belongs to the MurB family.</text>
</comment>
<dbReference type="InterPro" id="IPR016169">
    <property type="entry name" value="FAD-bd_PCMH_sub2"/>
</dbReference>
<dbReference type="InterPro" id="IPR006094">
    <property type="entry name" value="Oxid_FAD_bind_N"/>
</dbReference>
<evidence type="ECO:0000313" key="21">
    <source>
        <dbReference type="EMBL" id="QDU39730.1"/>
    </source>
</evidence>
<dbReference type="EC" id="1.3.1.98" evidence="5 19"/>
<reference evidence="21 22" key="1">
    <citation type="submission" date="2019-02" db="EMBL/GenBank/DDBJ databases">
        <title>Deep-cultivation of Planctomycetes and their phenomic and genomic characterization uncovers novel biology.</title>
        <authorList>
            <person name="Wiegand S."/>
            <person name="Jogler M."/>
            <person name="Boedeker C."/>
            <person name="Pinto D."/>
            <person name="Vollmers J."/>
            <person name="Rivas-Marin E."/>
            <person name="Kohn T."/>
            <person name="Peeters S.H."/>
            <person name="Heuer A."/>
            <person name="Rast P."/>
            <person name="Oberbeckmann S."/>
            <person name="Bunk B."/>
            <person name="Jeske O."/>
            <person name="Meyerdierks A."/>
            <person name="Storesund J.E."/>
            <person name="Kallscheuer N."/>
            <person name="Luecker S."/>
            <person name="Lage O.M."/>
            <person name="Pohl T."/>
            <person name="Merkel B.J."/>
            <person name="Hornburger P."/>
            <person name="Mueller R.-W."/>
            <person name="Bruemmer F."/>
            <person name="Labrenz M."/>
            <person name="Spormann A.M."/>
            <person name="Op den Camp H."/>
            <person name="Overmann J."/>
            <person name="Amann R."/>
            <person name="Jetten M.S.M."/>
            <person name="Mascher T."/>
            <person name="Medema M.H."/>
            <person name="Devos D.P."/>
            <person name="Kaster A.-K."/>
            <person name="Ovreas L."/>
            <person name="Rohde M."/>
            <person name="Galperin M.Y."/>
            <person name="Jogler C."/>
        </authorList>
    </citation>
    <scope>NUCLEOTIDE SEQUENCE [LARGE SCALE GENOMIC DNA]</scope>
    <source>
        <strain evidence="21 22">Mal4</strain>
    </source>
</reference>
<dbReference type="HAMAP" id="MF_00037">
    <property type="entry name" value="MurB"/>
    <property type="match status" value="1"/>
</dbReference>
<feature type="active site" description="Proton donor" evidence="19">
    <location>
        <position position="219"/>
    </location>
</feature>
<evidence type="ECO:0000256" key="19">
    <source>
        <dbReference type="HAMAP-Rule" id="MF_00037"/>
    </source>
</evidence>
<accession>A0A517ZBC0</accession>
<comment type="subcellular location">
    <subcellularLocation>
        <location evidence="3 19">Cytoplasm</location>
    </subcellularLocation>
</comment>
<evidence type="ECO:0000256" key="16">
    <source>
        <dbReference type="ARBA" id="ARBA00023316"/>
    </source>
</evidence>
<sequence length="293" mass="31336">MTALTEEFSDITRSDVPLAPYTWLNVGGPAQLFIEPRTREELSGVIAACQRDEIPVRLLGGGSNLLVRDEGFGGAVIHLAGEEFTSVSIDGTTVRAGAAAALSHVISQTVNAGLAGLETLVGIPGTLGGAIRGNAGGRHGDIGQFVRAVDVITSEGKEFTRQEDELAFDYRHSSINELVIVSAELALAEEDPDSLTRRMRKLWIMKKAAQPLSFQSAGCIFKNPRGLSAGALIEQAGLKGTRVGQCEVSDRHANFIVTHDGATSDEVLKLIDLVRTQVSEIHGVQLELEIQVW</sequence>
<dbReference type="Gene3D" id="3.90.78.10">
    <property type="entry name" value="UDP-N-acetylenolpyruvoylglucosamine reductase, C-terminal domain"/>
    <property type="match status" value="1"/>
</dbReference>
<dbReference type="GO" id="GO:0008360">
    <property type="term" value="P:regulation of cell shape"/>
    <property type="evidence" value="ECO:0007669"/>
    <property type="project" value="UniProtKB-KW"/>
</dbReference>
<dbReference type="InterPro" id="IPR016166">
    <property type="entry name" value="FAD-bd_PCMH"/>
</dbReference>
<evidence type="ECO:0000256" key="10">
    <source>
        <dbReference type="ARBA" id="ARBA00022827"/>
    </source>
</evidence>
<dbReference type="OrthoDB" id="9804753at2"/>
<evidence type="ECO:0000256" key="12">
    <source>
        <dbReference type="ARBA" id="ARBA00022960"/>
    </source>
</evidence>
<evidence type="ECO:0000256" key="6">
    <source>
        <dbReference type="ARBA" id="ARBA00015188"/>
    </source>
</evidence>
<dbReference type="InterPro" id="IPR003170">
    <property type="entry name" value="MurB"/>
</dbReference>
<evidence type="ECO:0000256" key="13">
    <source>
        <dbReference type="ARBA" id="ARBA00022984"/>
    </source>
</evidence>
<dbReference type="Gene3D" id="3.30.43.10">
    <property type="entry name" value="Uridine Diphospho-n-acetylenolpyruvylglucosamine Reductase, domain 2"/>
    <property type="match status" value="1"/>
</dbReference>
<evidence type="ECO:0000256" key="14">
    <source>
        <dbReference type="ARBA" id="ARBA00023002"/>
    </source>
</evidence>
<comment type="cofactor">
    <cofactor evidence="1 19">
        <name>FAD</name>
        <dbReference type="ChEBI" id="CHEBI:57692"/>
    </cofactor>
</comment>
<dbReference type="NCBIfam" id="NF010480">
    <property type="entry name" value="PRK13905.1"/>
    <property type="match status" value="1"/>
</dbReference>
<dbReference type="PANTHER" id="PTHR21071">
    <property type="entry name" value="UDP-N-ACETYLENOLPYRUVOYLGLUCOSAMINE REDUCTASE"/>
    <property type="match status" value="1"/>
</dbReference>
<evidence type="ECO:0000259" key="20">
    <source>
        <dbReference type="PROSITE" id="PS51387"/>
    </source>
</evidence>
<keyword evidence="7 19" id="KW-0963">Cytoplasm</keyword>
<keyword evidence="16 19" id="KW-0961">Cell wall biogenesis/degradation</keyword>
<keyword evidence="22" id="KW-1185">Reference proteome</keyword>
<dbReference type="UniPathway" id="UPA00219"/>
<evidence type="ECO:0000256" key="17">
    <source>
        <dbReference type="ARBA" id="ARBA00031026"/>
    </source>
</evidence>
<evidence type="ECO:0000256" key="11">
    <source>
        <dbReference type="ARBA" id="ARBA00022857"/>
    </source>
</evidence>
<evidence type="ECO:0000256" key="5">
    <source>
        <dbReference type="ARBA" id="ARBA00012518"/>
    </source>
</evidence>
<dbReference type="InterPro" id="IPR036318">
    <property type="entry name" value="FAD-bd_PCMH-like_sf"/>
</dbReference>
<dbReference type="AlphaFoldDB" id="A0A517ZBC0"/>
<gene>
    <name evidence="19 21" type="primary">murB</name>
    <name evidence="21" type="ORF">Mal4_40770</name>
</gene>
<keyword evidence="13 19" id="KW-0573">Peptidoglycan synthesis</keyword>
<dbReference type="NCBIfam" id="TIGR00179">
    <property type="entry name" value="murB"/>
    <property type="match status" value="1"/>
</dbReference>
<comment type="catalytic activity">
    <reaction evidence="18 19">
        <text>UDP-N-acetyl-alpha-D-muramate + NADP(+) = UDP-N-acetyl-3-O-(1-carboxyvinyl)-alpha-D-glucosamine + NADPH + H(+)</text>
        <dbReference type="Rhea" id="RHEA:12248"/>
        <dbReference type="ChEBI" id="CHEBI:15378"/>
        <dbReference type="ChEBI" id="CHEBI:57783"/>
        <dbReference type="ChEBI" id="CHEBI:58349"/>
        <dbReference type="ChEBI" id="CHEBI:68483"/>
        <dbReference type="ChEBI" id="CHEBI:70757"/>
        <dbReference type="EC" id="1.3.1.98"/>
    </reaction>
</comment>
<dbReference type="Pfam" id="PF01565">
    <property type="entry name" value="FAD_binding_4"/>
    <property type="match status" value="1"/>
</dbReference>
<feature type="active site" evidence="19">
    <location>
        <position position="289"/>
    </location>
</feature>
<dbReference type="SUPFAM" id="SSF56194">
    <property type="entry name" value="Uridine diphospho-N-Acetylenolpyruvylglucosamine reductase, MurB, C-terminal domain"/>
    <property type="match status" value="1"/>
</dbReference>
<dbReference type="GO" id="GO:0009252">
    <property type="term" value="P:peptidoglycan biosynthetic process"/>
    <property type="evidence" value="ECO:0007669"/>
    <property type="project" value="UniProtKB-UniRule"/>
</dbReference>
<dbReference type="GO" id="GO:0051301">
    <property type="term" value="P:cell division"/>
    <property type="evidence" value="ECO:0007669"/>
    <property type="project" value="UniProtKB-KW"/>
</dbReference>
<dbReference type="InterPro" id="IPR011601">
    <property type="entry name" value="MurB_C"/>
</dbReference>
<comment type="function">
    <text evidence="2 19">Cell wall formation.</text>
</comment>
<dbReference type="EMBL" id="CP036275">
    <property type="protein sequence ID" value="QDU39730.1"/>
    <property type="molecule type" value="Genomic_DNA"/>
</dbReference>
<evidence type="ECO:0000256" key="15">
    <source>
        <dbReference type="ARBA" id="ARBA00023306"/>
    </source>
</evidence>
<evidence type="ECO:0000256" key="2">
    <source>
        <dbReference type="ARBA" id="ARBA00003921"/>
    </source>
</evidence>
<dbReference type="KEGG" id="mri:Mal4_40770"/>
<feature type="domain" description="FAD-binding PCMH-type" evidence="20">
    <location>
        <begin position="25"/>
        <end position="190"/>
    </location>
</feature>
<dbReference type="RefSeq" id="WP_145370886.1">
    <property type="nucleotide sequence ID" value="NZ_CP036275.1"/>
</dbReference>
<evidence type="ECO:0000256" key="9">
    <source>
        <dbReference type="ARBA" id="ARBA00022630"/>
    </source>
</evidence>
<dbReference type="GO" id="GO:0071949">
    <property type="term" value="F:FAD binding"/>
    <property type="evidence" value="ECO:0007669"/>
    <property type="project" value="InterPro"/>
</dbReference>
<dbReference type="InterPro" id="IPR036635">
    <property type="entry name" value="MurB_C_sf"/>
</dbReference>
<keyword evidence="11 19" id="KW-0521">NADP</keyword>
<dbReference type="GO" id="GO:0071555">
    <property type="term" value="P:cell wall organization"/>
    <property type="evidence" value="ECO:0007669"/>
    <property type="project" value="UniProtKB-KW"/>
</dbReference>
<keyword evidence="12 19" id="KW-0133">Cell shape</keyword>
<evidence type="ECO:0000313" key="22">
    <source>
        <dbReference type="Proteomes" id="UP000320496"/>
    </source>
</evidence>
<dbReference type="Proteomes" id="UP000320496">
    <property type="component" value="Chromosome"/>
</dbReference>
<name>A0A517ZBC0_9PLAN</name>
<feature type="active site" evidence="19">
    <location>
        <position position="171"/>
    </location>
</feature>
<evidence type="ECO:0000256" key="1">
    <source>
        <dbReference type="ARBA" id="ARBA00001974"/>
    </source>
</evidence>
<dbReference type="SUPFAM" id="SSF56176">
    <property type="entry name" value="FAD-binding/transporter-associated domain-like"/>
    <property type="match status" value="1"/>
</dbReference>
<keyword evidence="15 19" id="KW-0131">Cell cycle</keyword>
<dbReference type="GO" id="GO:0005829">
    <property type="term" value="C:cytosol"/>
    <property type="evidence" value="ECO:0007669"/>
    <property type="project" value="TreeGrafter"/>
</dbReference>
<evidence type="ECO:0000256" key="7">
    <source>
        <dbReference type="ARBA" id="ARBA00022490"/>
    </source>
</evidence>